<organism evidence="3 4">
    <name type="scientific">Helicostylum pulchrum</name>
    <dbReference type="NCBI Taxonomy" id="562976"/>
    <lineage>
        <taxon>Eukaryota</taxon>
        <taxon>Fungi</taxon>
        <taxon>Fungi incertae sedis</taxon>
        <taxon>Mucoromycota</taxon>
        <taxon>Mucoromycotina</taxon>
        <taxon>Mucoromycetes</taxon>
        <taxon>Mucorales</taxon>
        <taxon>Mucorineae</taxon>
        <taxon>Mucoraceae</taxon>
        <taxon>Helicostylum</taxon>
    </lineage>
</organism>
<accession>A0ABP9XW38</accession>
<evidence type="ECO:0000256" key="2">
    <source>
        <dbReference type="SAM" id="Phobius"/>
    </source>
</evidence>
<gene>
    <name evidence="3" type="ORF">HPULCUR_003935</name>
</gene>
<dbReference type="EMBL" id="BAABUJ010000010">
    <property type="protein sequence ID" value="GAA5798530.1"/>
    <property type="molecule type" value="Genomic_DNA"/>
</dbReference>
<evidence type="ECO:0000256" key="1">
    <source>
        <dbReference type="SAM" id="MobiDB-lite"/>
    </source>
</evidence>
<protein>
    <submittedName>
        <fullName evidence="3">Uncharacterized protein</fullName>
    </submittedName>
</protein>
<reference evidence="3 4" key="1">
    <citation type="submission" date="2024-04" db="EMBL/GenBank/DDBJ databases">
        <title>genome sequences of Mucor flavus KT1a and Helicostylum pulchrum KT1b strains isolation_sourced from the surface of a dry-aged beef.</title>
        <authorList>
            <person name="Toyotome T."/>
            <person name="Hosono M."/>
            <person name="Torimaru M."/>
            <person name="Fukuda K."/>
            <person name="Mikami N."/>
        </authorList>
    </citation>
    <scope>NUCLEOTIDE SEQUENCE [LARGE SCALE GENOMIC DNA]</scope>
    <source>
        <strain evidence="3 4">KT1b</strain>
    </source>
</reference>
<feature type="transmembrane region" description="Helical" evidence="2">
    <location>
        <begin position="146"/>
        <end position="169"/>
    </location>
</feature>
<comment type="caution">
    <text evidence="3">The sequence shown here is derived from an EMBL/GenBank/DDBJ whole genome shotgun (WGS) entry which is preliminary data.</text>
</comment>
<keyword evidence="2" id="KW-0812">Transmembrane</keyword>
<proteinExistence type="predicted"/>
<dbReference type="Proteomes" id="UP001476247">
    <property type="component" value="Unassembled WGS sequence"/>
</dbReference>
<evidence type="ECO:0000313" key="4">
    <source>
        <dbReference type="Proteomes" id="UP001476247"/>
    </source>
</evidence>
<evidence type="ECO:0000313" key="3">
    <source>
        <dbReference type="EMBL" id="GAA5798530.1"/>
    </source>
</evidence>
<feature type="transmembrane region" description="Helical" evidence="2">
    <location>
        <begin position="84"/>
        <end position="106"/>
    </location>
</feature>
<keyword evidence="2" id="KW-1133">Transmembrane helix</keyword>
<keyword evidence="2" id="KW-0472">Membrane</keyword>
<name>A0ABP9XW38_9FUNG</name>
<feature type="region of interest" description="Disordered" evidence="1">
    <location>
        <begin position="39"/>
        <end position="71"/>
    </location>
</feature>
<sequence length="176" mass="19667">MDNNRRNTLCGRCGGLFIGARGLNVHLSYGTKCIGVSRGPPVQPENQQDGDNDEDVFYTPPEGSPPQENAVAIPPRQNRFGMTYLLGILSCMSIFACNIVVLAVFYNSLIVYYSSDGGGFNIYNDLEIILMYYTQQSTVIFIRENYILTLSAYISVSLVCLVLFLKLCLHIRPENF</sequence>
<keyword evidence="4" id="KW-1185">Reference proteome</keyword>